<dbReference type="AlphaFoldDB" id="E3HZB3"/>
<proteinExistence type="predicted"/>
<dbReference type="eggNOG" id="COG3213">
    <property type="taxonomic scope" value="Bacteria"/>
</dbReference>
<feature type="transmembrane region" description="Helical" evidence="2">
    <location>
        <begin position="323"/>
        <end position="342"/>
    </location>
</feature>
<dbReference type="KEGG" id="rva:Rvan_0580"/>
<gene>
    <name evidence="3" type="ordered locus">Rvan_0580</name>
</gene>
<reference evidence="4" key="1">
    <citation type="journal article" date="2011" name="J. Bacteriol.">
        <title>Genome sequences of eight morphologically diverse alphaproteobacteria.</title>
        <authorList>
            <consortium name="US DOE Joint Genome Institute"/>
            <person name="Brown P.J."/>
            <person name="Kysela D.T."/>
            <person name="Buechlein A."/>
            <person name="Hemmerich C."/>
            <person name="Brun Y.V."/>
        </authorList>
    </citation>
    <scope>NUCLEOTIDE SEQUENCE [LARGE SCALE GENOMIC DNA]</scope>
    <source>
        <strain evidence="4">ATCC 17100 / ATH 3.1.1 / DSM 162 / LMG 4299</strain>
    </source>
</reference>
<feature type="transmembrane region" description="Helical" evidence="2">
    <location>
        <begin position="362"/>
        <end position="380"/>
    </location>
</feature>
<organism evidence="3 4">
    <name type="scientific">Rhodomicrobium vannielii (strain ATCC 17100 / DSM 162 / LMG 4299 / NCIMB 10020 / ATH 3.1.1)</name>
    <dbReference type="NCBI Taxonomy" id="648757"/>
    <lineage>
        <taxon>Bacteria</taxon>
        <taxon>Pseudomonadati</taxon>
        <taxon>Pseudomonadota</taxon>
        <taxon>Alphaproteobacteria</taxon>
        <taxon>Hyphomicrobiales</taxon>
        <taxon>Hyphomicrobiaceae</taxon>
        <taxon>Rhodomicrobium</taxon>
    </lineage>
</organism>
<feature type="transmembrane region" description="Helical" evidence="2">
    <location>
        <begin position="139"/>
        <end position="158"/>
    </location>
</feature>
<evidence type="ECO:0000313" key="3">
    <source>
        <dbReference type="EMBL" id="ADP69859.1"/>
    </source>
</evidence>
<evidence type="ECO:0000313" key="4">
    <source>
        <dbReference type="Proteomes" id="UP000001399"/>
    </source>
</evidence>
<dbReference type="RefSeq" id="WP_013418263.1">
    <property type="nucleotide sequence ID" value="NC_014664.1"/>
</dbReference>
<feature type="transmembrane region" description="Helical" evidence="2">
    <location>
        <begin position="86"/>
        <end position="103"/>
    </location>
</feature>
<sequence>MTAAMTGTDPNTATSPRQPETASPRGGIPRGLARTGPILFSYGFRPFFLGAGLWAFASMALWIAALAGHLPIGGSYGATYWHAHELLFGFSTAALAGFLLTAVPNWTGRLPVSGWPLAGLFAIWCAGRAAMLAPDVLGLTASAAIDALFLPALAFIVARELIAGKKWGDMKILAAVLFLTGANVWFHAAVLTGGDETIPARLGVSAFTVMVMLVGGRIIPSFTHNWLNRFGKKPLPMPFGRYDIAAIVVGAVALGFYTAAPSNPLTAIPATLAFAMQSYRLYRWRGWKTASDPLLLILHLAYAFVPLAFAAIAAAALDLVPTWSVLHILTVGVISTMIVAVMTRASLAHTGRALSASRITQASYAALLLAALSRPLAGFFPEHAMFFYSASGVLWLAAFGLFLIQYAPILVGARR</sequence>
<keyword evidence="2" id="KW-0472">Membrane</keyword>
<keyword evidence="4" id="KW-1185">Reference proteome</keyword>
<dbReference type="EMBL" id="CP002292">
    <property type="protein sequence ID" value="ADP69859.1"/>
    <property type="molecule type" value="Genomic_DNA"/>
</dbReference>
<feature type="region of interest" description="Disordered" evidence="1">
    <location>
        <begin position="1"/>
        <end position="30"/>
    </location>
</feature>
<evidence type="ECO:0000256" key="1">
    <source>
        <dbReference type="SAM" id="MobiDB-lite"/>
    </source>
</evidence>
<keyword evidence="2" id="KW-1133">Transmembrane helix</keyword>
<feature type="transmembrane region" description="Helical" evidence="2">
    <location>
        <begin position="115"/>
        <end position="133"/>
    </location>
</feature>
<feature type="transmembrane region" description="Helical" evidence="2">
    <location>
        <begin position="386"/>
        <end position="411"/>
    </location>
</feature>
<dbReference type="InterPro" id="IPR010266">
    <property type="entry name" value="NnrS"/>
</dbReference>
<dbReference type="STRING" id="648757.Rvan_0580"/>
<dbReference type="Pfam" id="PF05940">
    <property type="entry name" value="NnrS"/>
    <property type="match status" value="1"/>
</dbReference>
<protein>
    <submittedName>
        <fullName evidence="3">NnrS family protein</fullName>
    </submittedName>
</protein>
<feature type="transmembrane region" description="Helical" evidence="2">
    <location>
        <begin position="294"/>
        <end position="317"/>
    </location>
</feature>
<evidence type="ECO:0000256" key="2">
    <source>
        <dbReference type="SAM" id="Phobius"/>
    </source>
</evidence>
<feature type="transmembrane region" description="Helical" evidence="2">
    <location>
        <begin position="265"/>
        <end position="282"/>
    </location>
</feature>
<dbReference type="HOGENOM" id="CLU_041785_2_0_5"/>
<feature type="transmembrane region" description="Helical" evidence="2">
    <location>
        <begin position="198"/>
        <end position="219"/>
    </location>
</feature>
<keyword evidence="2" id="KW-0812">Transmembrane</keyword>
<name>E3HZB3_RHOVT</name>
<feature type="transmembrane region" description="Helical" evidence="2">
    <location>
        <begin position="170"/>
        <end position="192"/>
    </location>
</feature>
<accession>E3HZB3</accession>
<feature type="compositionally biased region" description="Polar residues" evidence="1">
    <location>
        <begin position="8"/>
        <end position="21"/>
    </location>
</feature>
<feature type="transmembrane region" description="Helical" evidence="2">
    <location>
        <begin position="239"/>
        <end position="259"/>
    </location>
</feature>
<feature type="transmembrane region" description="Helical" evidence="2">
    <location>
        <begin position="47"/>
        <end position="66"/>
    </location>
</feature>
<dbReference type="Proteomes" id="UP000001399">
    <property type="component" value="Chromosome"/>
</dbReference>